<dbReference type="PANTHER" id="PTHR16442">
    <property type="entry name" value="RING FINGER PROTEIN 17"/>
    <property type="match status" value="1"/>
</dbReference>
<dbReference type="PANTHER" id="PTHR16442:SF1">
    <property type="entry name" value="RING FINGER PROTEIN 17"/>
    <property type="match status" value="1"/>
</dbReference>
<dbReference type="InterPro" id="IPR002999">
    <property type="entry name" value="Tudor"/>
</dbReference>
<protein>
    <recommendedName>
        <fullName evidence="1">Tudor domain-containing protein</fullName>
    </recommendedName>
</protein>
<evidence type="ECO:0000259" key="1">
    <source>
        <dbReference type="Pfam" id="PF00567"/>
    </source>
</evidence>
<dbReference type="GO" id="GO:0005737">
    <property type="term" value="C:cytoplasm"/>
    <property type="evidence" value="ECO:0007669"/>
    <property type="project" value="UniProtKB-ARBA"/>
</dbReference>
<proteinExistence type="predicted"/>
<dbReference type="SUPFAM" id="SSF63748">
    <property type="entry name" value="Tudor/PWWP/MBT"/>
    <property type="match status" value="1"/>
</dbReference>
<gene>
    <name evidence="2" type="ORF">RF55_12303</name>
</gene>
<dbReference type="AlphaFoldDB" id="A0A0J7KDH2"/>
<sequence length="216" mass="25192">MKIQFIDTNLLTRGRLEVAITRAESPLLFWVQLRSGWNHLMELEEALNLRMPQQSAHLLIRPENMKKNMEVAVKDFRIWRRGFIKEINKTTLMVEVVLGDWGHTTWCRMSDVYLLEDRFKHLAWQGIMCGLDHIGPPTNITTWPEGTRAICRMFLSQHDGWINIIHPLRKGAALVEIHIYTDKPENISFNFKDTLVRMGHVQLTSETTVDVYPTAQ</sequence>
<dbReference type="Gene3D" id="2.40.50.90">
    <property type="match status" value="1"/>
</dbReference>
<dbReference type="Pfam" id="PF00567">
    <property type="entry name" value="TUDOR"/>
    <property type="match status" value="1"/>
</dbReference>
<dbReference type="Proteomes" id="UP000036403">
    <property type="component" value="Unassembled WGS sequence"/>
</dbReference>
<dbReference type="Gene3D" id="2.30.30.140">
    <property type="match status" value="1"/>
</dbReference>
<feature type="domain" description="Tudor" evidence="1">
    <location>
        <begin position="17"/>
        <end position="132"/>
    </location>
</feature>
<dbReference type="EMBL" id="LBMM01009292">
    <property type="protein sequence ID" value="KMQ88241.1"/>
    <property type="molecule type" value="Genomic_DNA"/>
</dbReference>
<name>A0A0J7KDH2_LASNI</name>
<evidence type="ECO:0000313" key="3">
    <source>
        <dbReference type="Proteomes" id="UP000036403"/>
    </source>
</evidence>
<reference evidence="2 3" key="1">
    <citation type="submission" date="2015-04" db="EMBL/GenBank/DDBJ databases">
        <title>Lasius niger genome sequencing.</title>
        <authorList>
            <person name="Konorov E.A."/>
            <person name="Nikitin M.A."/>
            <person name="Kirill M.V."/>
            <person name="Chang P."/>
        </authorList>
    </citation>
    <scope>NUCLEOTIDE SEQUENCE [LARGE SCALE GENOMIC DNA]</scope>
    <source>
        <tissue evidence="2">Whole</tissue>
    </source>
</reference>
<dbReference type="PaxDb" id="67767-A0A0J7KDH2"/>
<comment type="caution">
    <text evidence="2">The sequence shown here is derived from an EMBL/GenBank/DDBJ whole genome shotgun (WGS) entry which is preliminary data.</text>
</comment>
<keyword evidence="3" id="KW-1185">Reference proteome</keyword>
<dbReference type="InterPro" id="IPR035437">
    <property type="entry name" value="SNase_OB-fold_sf"/>
</dbReference>
<dbReference type="OrthoDB" id="7553983at2759"/>
<dbReference type="STRING" id="67767.A0A0J7KDH2"/>
<evidence type="ECO:0000313" key="2">
    <source>
        <dbReference type="EMBL" id="KMQ88241.1"/>
    </source>
</evidence>
<accession>A0A0J7KDH2</accession>
<organism evidence="2 3">
    <name type="scientific">Lasius niger</name>
    <name type="common">Black garden ant</name>
    <dbReference type="NCBI Taxonomy" id="67767"/>
    <lineage>
        <taxon>Eukaryota</taxon>
        <taxon>Metazoa</taxon>
        <taxon>Ecdysozoa</taxon>
        <taxon>Arthropoda</taxon>
        <taxon>Hexapoda</taxon>
        <taxon>Insecta</taxon>
        <taxon>Pterygota</taxon>
        <taxon>Neoptera</taxon>
        <taxon>Endopterygota</taxon>
        <taxon>Hymenoptera</taxon>
        <taxon>Apocrita</taxon>
        <taxon>Aculeata</taxon>
        <taxon>Formicoidea</taxon>
        <taxon>Formicidae</taxon>
        <taxon>Formicinae</taxon>
        <taxon>Lasius</taxon>
        <taxon>Lasius</taxon>
    </lineage>
</organism>